<keyword evidence="5 6" id="KW-0472">Membrane</keyword>
<dbReference type="Pfam" id="PF02687">
    <property type="entry name" value="FtsX"/>
    <property type="match status" value="2"/>
</dbReference>
<dbReference type="OrthoDB" id="8740261at2"/>
<protein>
    <submittedName>
        <fullName evidence="10">ABC-type transport system, involved in lipoprotein release, permease component</fullName>
    </submittedName>
</protein>
<feature type="domain" description="ABC3 transporter permease C-terminal" evidence="7">
    <location>
        <begin position="300"/>
        <end position="414"/>
    </location>
</feature>
<dbReference type="EMBL" id="FOKU01000001">
    <property type="protein sequence ID" value="SFB69177.1"/>
    <property type="molecule type" value="Genomic_DNA"/>
</dbReference>
<dbReference type="GO" id="GO:0005886">
    <property type="term" value="C:plasma membrane"/>
    <property type="evidence" value="ECO:0007669"/>
    <property type="project" value="UniProtKB-SubCell"/>
</dbReference>
<reference evidence="10 11" key="1">
    <citation type="submission" date="2016-11" db="EMBL/GenBank/DDBJ databases">
        <authorList>
            <person name="Varghese N."/>
            <person name="Submissions S."/>
        </authorList>
    </citation>
    <scope>NUCLEOTIDE SEQUENCE [LARGE SCALE GENOMIC DNA]</scope>
    <source>
        <strain evidence="10 11">CGMCC 1.12174</strain>
        <strain evidence="9 12">DSM 26351</strain>
    </source>
</reference>
<proteinExistence type="predicted"/>
<keyword evidence="4 6" id="KW-1133">Transmembrane helix</keyword>
<feature type="transmembrane region" description="Helical" evidence="6">
    <location>
        <begin position="734"/>
        <end position="753"/>
    </location>
</feature>
<dbReference type="Proteomes" id="UP000198940">
    <property type="component" value="Unassembled WGS sequence"/>
</dbReference>
<name>A0A1M6Q5Q0_9FLAO</name>
<evidence type="ECO:0000256" key="4">
    <source>
        <dbReference type="ARBA" id="ARBA00022989"/>
    </source>
</evidence>
<accession>A0A1M6Q5Q0</accession>
<evidence type="ECO:0000259" key="8">
    <source>
        <dbReference type="Pfam" id="PF12704"/>
    </source>
</evidence>
<evidence type="ECO:0000256" key="1">
    <source>
        <dbReference type="ARBA" id="ARBA00004651"/>
    </source>
</evidence>
<dbReference type="GO" id="GO:0022857">
    <property type="term" value="F:transmembrane transporter activity"/>
    <property type="evidence" value="ECO:0007669"/>
    <property type="project" value="TreeGrafter"/>
</dbReference>
<dbReference type="InterPro" id="IPR025857">
    <property type="entry name" value="MacB_PCD"/>
</dbReference>
<dbReference type="InterPro" id="IPR003838">
    <property type="entry name" value="ABC3_permease_C"/>
</dbReference>
<dbReference type="Pfam" id="PF12704">
    <property type="entry name" value="MacB_PCD"/>
    <property type="match status" value="1"/>
</dbReference>
<feature type="transmembrane region" description="Helical" evidence="6">
    <location>
        <begin position="292"/>
        <end position="319"/>
    </location>
</feature>
<evidence type="ECO:0000313" key="11">
    <source>
        <dbReference type="Proteomes" id="UP000184031"/>
    </source>
</evidence>
<keyword evidence="2" id="KW-1003">Cell membrane</keyword>
<dbReference type="InterPro" id="IPR050250">
    <property type="entry name" value="Macrolide_Exporter_MacB"/>
</dbReference>
<feature type="transmembrane region" description="Helical" evidence="6">
    <location>
        <begin position="21"/>
        <end position="43"/>
    </location>
</feature>
<keyword evidence="3 6" id="KW-0812">Transmembrane</keyword>
<dbReference type="STRING" id="1055723.SAMN05216293_0455"/>
<keyword evidence="10" id="KW-0449">Lipoprotein</keyword>
<keyword evidence="12" id="KW-1185">Reference proteome</keyword>
<dbReference type="EMBL" id="FRAT01000001">
    <property type="protein sequence ID" value="SHK15468.1"/>
    <property type="molecule type" value="Genomic_DNA"/>
</dbReference>
<dbReference type="RefSeq" id="WP_072876382.1">
    <property type="nucleotide sequence ID" value="NZ_FOKU01000001.1"/>
</dbReference>
<dbReference type="PANTHER" id="PTHR30572:SF18">
    <property type="entry name" value="ABC-TYPE MACROLIDE FAMILY EXPORT SYSTEM PERMEASE COMPONENT 2"/>
    <property type="match status" value="1"/>
</dbReference>
<feature type="transmembrane region" description="Helical" evidence="6">
    <location>
        <begin position="431"/>
        <end position="453"/>
    </location>
</feature>
<gene>
    <name evidence="9" type="ORF">SAMN04487891_101448</name>
    <name evidence="10" type="ORF">SAMN05216293_0455</name>
</gene>
<evidence type="ECO:0000313" key="10">
    <source>
        <dbReference type="EMBL" id="SHK15468.1"/>
    </source>
</evidence>
<dbReference type="Proteomes" id="UP000184031">
    <property type="component" value="Unassembled WGS sequence"/>
</dbReference>
<evidence type="ECO:0000256" key="5">
    <source>
        <dbReference type="ARBA" id="ARBA00023136"/>
    </source>
</evidence>
<comment type="subcellular location">
    <subcellularLocation>
        <location evidence="1">Cell membrane</location>
        <topology evidence="1">Multi-pass membrane protein</topology>
    </subcellularLocation>
</comment>
<feature type="domain" description="ABC3 transporter permease C-terminal" evidence="7">
    <location>
        <begin position="687"/>
        <end position="798"/>
    </location>
</feature>
<evidence type="ECO:0000256" key="2">
    <source>
        <dbReference type="ARBA" id="ARBA00022475"/>
    </source>
</evidence>
<comment type="caution">
    <text evidence="10">The sequence shown here is derived from an EMBL/GenBank/DDBJ whole genome shotgun (WGS) entry which is preliminary data.</text>
</comment>
<feature type="domain" description="MacB-like periplasmic core" evidence="8">
    <location>
        <begin position="22"/>
        <end position="236"/>
    </location>
</feature>
<feature type="transmembrane region" description="Helical" evidence="6">
    <location>
        <begin position="387"/>
        <end position="410"/>
    </location>
</feature>
<sequence length="805" mass="89330">MLKNYFKIAWRNLIKNRVFSLANILGLSCAFAVAILLTMTALFELSFDQFHENKDSAYQLYLSNQTPRGPEISVSNPVPLAPALLEEVSGIKHIARAVSEDVLVTYNAKELSLDAEYVDPAYFEIFTYPTLFGNAKNPLPEKNTVGISEETAQKIFGTTDNVIGKIISLKMGRDEQPFTIASILAETPKNSSVDFEIVVPFESHPDYLSNKDVWDSQFHPIYLQLEKGVSVAQFEKNTIPFTALHYKGSIESEIRDGAVPDAEGRYKQFHLMPITDRHFASYMTGVAKVDRIFPYMILGIAFVIIFIVSANFINMSIALSEKRLKEIGMRKTLGAIKKQLFFQFWMESVLVFVVSVVLGLVASNLLLNPFKTLFNTKASFSDVTQPSVILLFMLALLIITFIAGGYPALLMSKLGTLKALKGKLEVGKNRLRNSLIVLQFVIAIILISGTLVLHGQIEFMRNKDLGYNKEQVVSIPLNGKKNSYSVVNLLRDELKGNPDILGVSGADNNLGRGRDGSQSSSMMGFDYKGRGVITNALTVDYDYTNTLDLQLVSGRAFDRDFATDSLSLVINETMAKQLGDEDPLSIRIPMDDGAVTYSVIGVIKDYHFQDISKQIEPLTLFMNKDWDLYYAYVKVAPKNVAKSFDAIKTAWGKIEPQAEFLGSFLDENVDRTFRREKTMATIVSSGSVLGILLSCIGLFAISMLVVAQRTKEIGVRKVVGASVSSVALLLTKDFLKLVGIAFVIATPIAWYFLNEWLQNYAFHVTLSPLFFMGAGFLATLIAFITVGTRTVKAASANPVKSLRTE</sequence>
<feature type="transmembrane region" description="Helical" evidence="6">
    <location>
        <begin position="340"/>
        <end position="367"/>
    </location>
</feature>
<evidence type="ECO:0000259" key="7">
    <source>
        <dbReference type="Pfam" id="PF02687"/>
    </source>
</evidence>
<evidence type="ECO:0000313" key="9">
    <source>
        <dbReference type="EMBL" id="SFB69177.1"/>
    </source>
</evidence>
<evidence type="ECO:0000313" key="12">
    <source>
        <dbReference type="Proteomes" id="UP000198940"/>
    </source>
</evidence>
<evidence type="ECO:0000256" key="3">
    <source>
        <dbReference type="ARBA" id="ARBA00022692"/>
    </source>
</evidence>
<feature type="transmembrane region" description="Helical" evidence="6">
    <location>
        <begin position="682"/>
        <end position="707"/>
    </location>
</feature>
<evidence type="ECO:0000256" key="6">
    <source>
        <dbReference type="SAM" id="Phobius"/>
    </source>
</evidence>
<dbReference type="AlphaFoldDB" id="A0A1M6Q5Q0"/>
<organism evidence="10 11">
    <name type="scientific">Flagellimonas taeanensis</name>
    <dbReference type="NCBI Taxonomy" id="1005926"/>
    <lineage>
        <taxon>Bacteria</taxon>
        <taxon>Pseudomonadati</taxon>
        <taxon>Bacteroidota</taxon>
        <taxon>Flavobacteriia</taxon>
        <taxon>Flavobacteriales</taxon>
        <taxon>Flavobacteriaceae</taxon>
        <taxon>Flagellimonas</taxon>
    </lineage>
</organism>
<dbReference type="PANTHER" id="PTHR30572">
    <property type="entry name" value="MEMBRANE COMPONENT OF TRANSPORTER-RELATED"/>
    <property type="match status" value="1"/>
</dbReference>
<feature type="transmembrane region" description="Helical" evidence="6">
    <location>
        <begin position="765"/>
        <end position="786"/>
    </location>
</feature>
<dbReference type="PROSITE" id="PS51257">
    <property type="entry name" value="PROKAR_LIPOPROTEIN"/>
    <property type="match status" value="1"/>
</dbReference>